<feature type="compositionally biased region" description="Basic residues" evidence="1">
    <location>
        <begin position="290"/>
        <end position="300"/>
    </location>
</feature>
<proteinExistence type="predicted"/>
<dbReference type="EMBL" id="JAZHXJ010001806">
    <property type="protein sequence ID" value="KAL1843661.1"/>
    <property type="molecule type" value="Genomic_DNA"/>
</dbReference>
<gene>
    <name evidence="2" type="ORF">VTK73DRAFT_2792</name>
</gene>
<feature type="compositionally biased region" description="Basic and acidic residues" evidence="1">
    <location>
        <begin position="216"/>
        <end position="229"/>
    </location>
</feature>
<feature type="region of interest" description="Disordered" evidence="1">
    <location>
        <begin position="210"/>
        <end position="237"/>
    </location>
</feature>
<feature type="compositionally biased region" description="Basic and acidic residues" evidence="1">
    <location>
        <begin position="18"/>
        <end position="28"/>
    </location>
</feature>
<feature type="region of interest" description="Disordered" evidence="1">
    <location>
        <begin position="290"/>
        <end position="319"/>
    </location>
</feature>
<accession>A0ABR3VRF6</accession>
<feature type="region of interest" description="Disordered" evidence="1">
    <location>
        <begin position="168"/>
        <end position="193"/>
    </location>
</feature>
<feature type="compositionally biased region" description="Basic and acidic residues" evidence="1">
    <location>
        <begin position="139"/>
        <end position="151"/>
    </location>
</feature>
<evidence type="ECO:0000256" key="1">
    <source>
        <dbReference type="SAM" id="MobiDB-lite"/>
    </source>
</evidence>
<dbReference type="Proteomes" id="UP001586593">
    <property type="component" value="Unassembled WGS sequence"/>
</dbReference>
<evidence type="ECO:0000313" key="2">
    <source>
        <dbReference type="EMBL" id="KAL1843661.1"/>
    </source>
</evidence>
<name>A0ABR3VRF6_9PEZI</name>
<sequence length="319" mass="34744">MGRAAVGSTALEALRTLRMEREPREAARFTRGRPLGAAPTSSSTSSHWRRSPGRCSASGAAMLGASRRQSNRERWVGVAMQMAGRKQGRCCIVHRDGSSSEGFNRQRGLPYIPLPSSTRGSALARDLAPTERQMARVRKSTEEPRPSREERLSFQMGPFLLPHSATEALRSAERPPQDGNRMGTRPKTENPSLHDAILGAMAVCARVSRPLADSQDGPRRRGPAHDASPEARFGPFRARSYTQRTCTEGRAQTAGCTRQEVSGLASSRGSRVQQAITEAPAGQAVCARLSGRRRHAKKSLRLTAKGNAEDPRTRRPASM</sequence>
<organism evidence="2 3">
    <name type="scientific">Phialemonium thermophilum</name>
    <dbReference type="NCBI Taxonomy" id="223376"/>
    <lineage>
        <taxon>Eukaryota</taxon>
        <taxon>Fungi</taxon>
        <taxon>Dikarya</taxon>
        <taxon>Ascomycota</taxon>
        <taxon>Pezizomycotina</taxon>
        <taxon>Sordariomycetes</taxon>
        <taxon>Sordariomycetidae</taxon>
        <taxon>Cephalothecales</taxon>
        <taxon>Cephalothecaceae</taxon>
        <taxon>Phialemonium</taxon>
    </lineage>
</organism>
<reference evidence="2 3" key="1">
    <citation type="journal article" date="2024" name="Commun. Biol.">
        <title>Comparative genomic analysis of thermophilic fungi reveals convergent evolutionary adaptations and gene losses.</title>
        <authorList>
            <person name="Steindorff A.S."/>
            <person name="Aguilar-Pontes M.V."/>
            <person name="Robinson A.J."/>
            <person name="Andreopoulos B."/>
            <person name="LaButti K."/>
            <person name="Kuo A."/>
            <person name="Mondo S."/>
            <person name="Riley R."/>
            <person name="Otillar R."/>
            <person name="Haridas S."/>
            <person name="Lipzen A."/>
            <person name="Grimwood J."/>
            <person name="Schmutz J."/>
            <person name="Clum A."/>
            <person name="Reid I.D."/>
            <person name="Moisan M.C."/>
            <person name="Butler G."/>
            <person name="Nguyen T.T.M."/>
            <person name="Dewar K."/>
            <person name="Conant G."/>
            <person name="Drula E."/>
            <person name="Henrissat B."/>
            <person name="Hansel C."/>
            <person name="Singer S."/>
            <person name="Hutchinson M.I."/>
            <person name="de Vries R.P."/>
            <person name="Natvig D.O."/>
            <person name="Powell A.J."/>
            <person name="Tsang A."/>
            <person name="Grigoriev I.V."/>
        </authorList>
    </citation>
    <scope>NUCLEOTIDE SEQUENCE [LARGE SCALE GENOMIC DNA]</scope>
    <source>
        <strain evidence="2 3">ATCC 24622</strain>
    </source>
</reference>
<comment type="caution">
    <text evidence="2">The sequence shown here is derived from an EMBL/GenBank/DDBJ whole genome shotgun (WGS) entry which is preliminary data.</text>
</comment>
<evidence type="ECO:0000313" key="3">
    <source>
        <dbReference type="Proteomes" id="UP001586593"/>
    </source>
</evidence>
<protein>
    <submittedName>
        <fullName evidence="2">Uncharacterized protein</fullName>
    </submittedName>
</protein>
<feature type="region of interest" description="Disordered" evidence="1">
    <location>
        <begin position="18"/>
        <end position="56"/>
    </location>
</feature>
<keyword evidence="3" id="KW-1185">Reference proteome</keyword>
<feature type="region of interest" description="Disordered" evidence="1">
    <location>
        <begin position="98"/>
        <end position="151"/>
    </location>
</feature>